<comment type="caution">
    <text evidence="9">The sequence shown here is derived from an EMBL/GenBank/DDBJ whole genome shotgun (WGS) entry which is preliminary data.</text>
</comment>
<protein>
    <submittedName>
        <fullName evidence="9">Biopolymer transporter ExbD</fullName>
    </submittedName>
</protein>
<organism evidence="9">
    <name type="scientific">Caldithrix abyssi</name>
    <dbReference type="NCBI Taxonomy" id="187145"/>
    <lineage>
        <taxon>Bacteria</taxon>
        <taxon>Pseudomonadati</taxon>
        <taxon>Calditrichota</taxon>
        <taxon>Calditrichia</taxon>
        <taxon>Calditrichales</taxon>
        <taxon>Calditrichaceae</taxon>
        <taxon>Caldithrix</taxon>
    </lineage>
</organism>
<evidence type="ECO:0000256" key="7">
    <source>
        <dbReference type="RuleBase" id="RU003879"/>
    </source>
</evidence>
<comment type="similarity">
    <text evidence="2 7">Belongs to the ExbD/TolR family.</text>
</comment>
<evidence type="ECO:0000313" key="9">
    <source>
        <dbReference type="EMBL" id="HHE54628.1"/>
    </source>
</evidence>
<keyword evidence="7" id="KW-0653">Protein transport</keyword>
<dbReference type="Pfam" id="PF02472">
    <property type="entry name" value="ExbD"/>
    <property type="match status" value="1"/>
</dbReference>
<proteinExistence type="inferred from homology"/>
<dbReference type="GO" id="GO:0005886">
    <property type="term" value="C:plasma membrane"/>
    <property type="evidence" value="ECO:0007669"/>
    <property type="project" value="UniProtKB-SubCell"/>
</dbReference>
<feature type="transmembrane region" description="Helical" evidence="8">
    <location>
        <begin position="12"/>
        <end position="32"/>
    </location>
</feature>
<sequence>MKLLMVKEKSRLSINLTPLIDVLFILIIFFAVSSTFLEQPGIELDLPKAKSSEGHTTQRVIIYVDKDQNIFLNDNIVSINNLIDEVKKLSDIREDKSIVVKADASVPHGLVITIMDLLRQQGIYKIVVSTVKPQETK</sequence>
<evidence type="ECO:0000256" key="1">
    <source>
        <dbReference type="ARBA" id="ARBA00004162"/>
    </source>
</evidence>
<dbReference type="GO" id="GO:0015031">
    <property type="term" value="P:protein transport"/>
    <property type="evidence" value="ECO:0007669"/>
    <property type="project" value="UniProtKB-KW"/>
</dbReference>
<keyword evidence="6 8" id="KW-0472">Membrane</keyword>
<dbReference type="EMBL" id="DRTD01000182">
    <property type="protein sequence ID" value="HHE54628.1"/>
    <property type="molecule type" value="Genomic_DNA"/>
</dbReference>
<dbReference type="AlphaFoldDB" id="A0A7V5LJE9"/>
<comment type="subcellular location">
    <subcellularLocation>
        <location evidence="1">Cell membrane</location>
        <topology evidence="1">Single-pass membrane protein</topology>
    </subcellularLocation>
    <subcellularLocation>
        <location evidence="7">Cell membrane</location>
        <topology evidence="7">Single-pass type II membrane protein</topology>
    </subcellularLocation>
</comment>
<keyword evidence="3" id="KW-1003">Cell membrane</keyword>
<keyword evidence="7" id="KW-0813">Transport</keyword>
<dbReference type="InterPro" id="IPR003400">
    <property type="entry name" value="ExbD"/>
</dbReference>
<dbReference type="PANTHER" id="PTHR30558">
    <property type="entry name" value="EXBD MEMBRANE COMPONENT OF PMF-DRIVEN MACROMOLECULE IMPORT SYSTEM"/>
    <property type="match status" value="1"/>
</dbReference>
<dbReference type="GO" id="GO:0022857">
    <property type="term" value="F:transmembrane transporter activity"/>
    <property type="evidence" value="ECO:0007669"/>
    <property type="project" value="InterPro"/>
</dbReference>
<dbReference type="Gene3D" id="3.30.420.270">
    <property type="match status" value="1"/>
</dbReference>
<evidence type="ECO:0000256" key="8">
    <source>
        <dbReference type="SAM" id="Phobius"/>
    </source>
</evidence>
<dbReference type="Proteomes" id="UP000886111">
    <property type="component" value="Unassembled WGS sequence"/>
</dbReference>
<evidence type="ECO:0000256" key="6">
    <source>
        <dbReference type="ARBA" id="ARBA00023136"/>
    </source>
</evidence>
<evidence type="ECO:0000256" key="4">
    <source>
        <dbReference type="ARBA" id="ARBA00022692"/>
    </source>
</evidence>
<keyword evidence="4 7" id="KW-0812">Transmembrane</keyword>
<keyword evidence="5 8" id="KW-1133">Transmembrane helix</keyword>
<evidence type="ECO:0000256" key="3">
    <source>
        <dbReference type="ARBA" id="ARBA00022475"/>
    </source>
</evidence>
<evidence type="ECO:0000256" key="5">
    <source>
        <dbReference type="ARBA" id="ARBA00022989"/>
    </source>
</evidence>
<evidence type="ECO:0000256" key="2">
    <source>
        <dbReference type="ARBA" id="ARBA00005811"/>
    </source>
</evidence>
<reference evidence="9" key="1">
    <citation type="journal article" date="2020" name="mSystems">
        <title>Genome- and Community-Level Interaction Insights into Carbon Utilization and Element Cycling Functions of Hydrothermarchaeota in Hydrothermal Sediment.</title>
        <authorList>
            <person name="Zhou Z."/>
            <person name="Liu Y."/>
            <person name="Xu W."/>
            <person name="Pan J."/>
            <person name="Luo Z.H."/>
            <person name="Li M."/>
        </authorList>
    </citation>
    <scope>NUCLEOTIDE SEQUENCE [LARGE SCALE GENOMIC DNA]</scope>
    <source>
        <strain evidence="9">HyVt-76</strain>
    </source>
</reference>
<name>A0A7V5LJE9_CALAY</name>
<gene>
    <name evidence="9" type="ORF">ENL21_02520</name>
</gene>
<accession>A0A7V5LJE9</accession>